<proteinExistence type="predicted"/>
<sequence length="110" mass="12593">MRVRLMSSSQNTYFRLSISETFNFFVITLIIELILSDDHALFYSAYLWSRHTTTLYKYLHEHCLRQILIGIPNMIAIAVEGLAVSWPCGLNKSIQGSEHSISPKLKDISS</sequence>
<accession>A0A286UDS0</accession>
<evidence type="ECO:0000256" key="1">
    <source>
        <dbReference type="SAM" id="Phobius"/>
    </source>
</evidence>
<dbReference type="EMBL" id="NBII01000006">
    <property type="protein sequence ID" value="PAV17698.1"/>
    <property type="molecule type" value="Genomic_DNA"/>
</dbReference>
<dbReference type="Proteomes" id="UP000217199">
    <property type="component" value="Unassembled WGS sequence"/>
</dbReference>
<feature type="transmembrane region" description="Helical" evidence="1">
    <location>
        <begin position="12"/>
        <end position="35"/>
    </location>
</feature>
<dbReference type="InParanoid" id="A0A286UDS0"/>
<gene>
    <name evidence="2" type="ORF">PNOK_0618400</name>
</gene>
<keyword evidence="3" id="KW-1185">Reference proteome</keyword>
<protein>
    <submittedName>
        <fullName evidence="2">Uncharacterized protein</fullName>
    </submittedName>
</protein>
<evidence type="ECO:0000313" key="3">
    <source>
        <dbReference type="Proteomes" id="UP000217199"/>
    </source>
</evidence>
<keyword evidence="1" id="KW-0812">Transmembrane</keyword>
<organism evidence="2 3">
    <name type="scientific">Pyrrhoderma noxium</name>
    <dbReference type="NCBI Taxonomy" id="2282107"/>
    <lineage>
        <taxon>Eukaryota</taxon>
        <taxon>Fungi</taxon>
        <taxon>Dikarya</taxon>
        <taxon>Basidiomycota</taxon>
        <taxon>Agaricomycotina</taxon>
        <taxon>Agaricomycetes</taxon>
        <taxon>Hymenochaetales</taxon>
        <taxon>Hymenochaetaceae</taxon>
        <taxon>Pyrrhoderma</taxon>
    </lineage>
</organism>
<keyword evidence="1" id="KW-1133">Transmembrane helix</keyword>
<evidence type="ECO:0000313" key="2">
    <source>
        <dbReference type="EMBL" id="PAV17698.1"/>
    </source>
</evidence>
<keyword evidence="1" id="KW-0472">Membrane</keyword>
<dbReference type="AlphaFoldDB" id="A0A286UDS0"/>
<comment type="caution">
    <text evidence="2">The sequence shown here is derived from an EMBL/GenBank/DDBJ whole genome shotgun (WGS) entry which is preliminary data.</text>
</comment>
<reference evidence="2 3" key="1">
    <citation type="journal article" date="2017" name="Mol. Ecol.">
        <title>Comparative and population genomic landscape of Phellinus noxius: A hypervariable fungus causing root rot in trees.</title>
        <authorList>
            <person name="Chung C.L."/>
            <person name="Lee T.J."/>
            <person name="Akiba M."/>
            <person name="Lee H.H."/>
            <person name="Kuo T.H."/>
            <person name="Liu D."/>
            <person name="Ke H.M."/>
            <person name="Yokoi T."/>
            <person name="Roa M.B."/>
            <person name="Lu M.J."/>
            <person name="Chang Y.Y."/>
            <person name="Ann P.J."/>
            <person name="Tsai J.N."/>
            <person name="Chen C.Y."/>
            <person name="Tzean S.S."/>
            <person name="Ota Y."/>
            <person name="Hattori T."/>
            <person name="Sahashi N."/>
            <person name="Liou R.F."/>
            <person name="Kikuchi T."/>
            <person name="Tsai I.J."/>
        </authorList>
    </citation>
    <scope>NUCLEOTIDE SEQUENCE [LARGE SCALE GENOMIC DNA]</scope>
    <source>
        <strain evidence="2 3">FFPRI411160</strain>
    </source>
</reference>
<name>A0A286UDS0_9AGAM</name>